<sequence length="389" mass="40830">MPPSHPSPARVLLVGAHGHGRWHLRNLDRLRRAGAPVRLAGVCEPRPLADDQLALVGGVPTGPHLTELLDAVRPEVTVVCTPIPTHVDIALAAARAGSHVLLEKPPTPSRAEFGRLVRGVAATGRACQVGFQSLGSAALAHVRALATGGAIGEVRGIGAAGAWVRDHAYWARSPWAGRRRLDGTDVVDGALTNPFAHATATALAIDGSGADPLRDVRVELYRANPIEADDTACARLTTARGTPVVVAVTLCAERHHEPFVVVHGSRGRIVLHYKSDTVRLEADDHVTVTEHPATDLLENLVAHTRDPAVALLAPLPATAAFTDVVEAVRVAPDPRPIGPGHHRTDTTGPHPREVVPGIDAAVERAAAELAPFSELDLAWAAPAVAVPRG</sequence>
<proteinExistence type="predicted"/>
<dbReference type="SUPFAM" id="SSF55347">
    <property type="entry name" value="Glyceraldehyde-3-phosphate dehydrogenase-like, C-terminal domain"/>
    <property type="match status" value="1"/>
</dbReference>
<dbReference type="Gene3D" id="3.30.360.10">
    <property type="entry name" value="Dihydrodipicolinate Reductase, domain 2"/>
    <property type="match status" value="1"/>
</dbReference>
<dbReference type="InterPro" id="IPR055170">
    <property type="entry name" value="GFO_IDH_MocA-like_dom"/>
</dbReference>
<organism evidence="5 6">
    <name type="scientific">Pseudonocardia humida</name>
    <dbReference type="NCBI Taxonomy" id="2800819"/>
    <lineage>
        <taxon>Bacteria</taxon>
        <taxon>Bacillati</taxon>
        <taxon>Actinomycetota</taxon>
        <taxon>Actinomycetes</taxon>
        <taxon>Pseudonocardiales</taxon>
        <taxon>Pseudonocardiaceae</taxon>
        <taxon>Pseudonocardia</taxon>
    </lineage>
</organism>
<evidence type="ECO:0000256" key="2">
    <source>
        <dbReference type="SAM" id="MobiDB-lite"/>
    </source>
</evidence>
<dbReference type="PANTHER" id="PTHR43818:SF11">
    <property type="entry name" value="BCDNA.GH03377"/>
    <property type="match status" value="1"/>
</dbReference>
<evidence type="ECO:0000256" key="1">
    <source>
        <dbReference type="ARBA" id="ARBA00023002"/>
    </source>
</evidence>
<evidence type="ECO:0000313" key="6">
    <source>
        <dbReference type="Proteomes" id="UP001165283"/>
    </source>
</evidence>
<dbReference type="InterPro" id="IPR050463">
    <property type="entry name" value="Gfo/Idh/MocA_oxidrdct_glycsds"/>
</dbReference>
<reference evidence="5" key="1">
    <citation type="submission" date="2021-04" db="EMBL/GenBank/DDBJ databases">
        <title>Pseudonocardia sp. nov., isolated from sandy soil of mangrove forest.</title>
        <authorList>
            <person name="Zan Z."/>
            <person name="Huang R."/>
            <person name="Liu W."/>
        </authorList>
    </citation>
    <scope>NUCLEOTIDE SEQUENCE</scope>
    <source>
        <strain evidence="5">S2-4</strain>
    </source>
</reference>
<dbReference type="Gene3D" id="3.40.50.720">
    <property type="entry name" value="NAD(P)-binding Rossmann-like Domain"/>
    <property type="match status" value="1"/>
</dbReference>
<feature type="domain" description="Gfo/Idh/MocA-like oxidoreductase N-terminal" evidence="3">
    <location>
        <begin position="10"/>
        <end position="131"/>
    </location>
</feature>
<dbReference type="PANTHER" id="PTHR43818">
    <property type="entry name" value="BCDNA.GH03377"/>
    <property type="match status" value="1"/>
</dbReference>
<keyword evidence="1" id="KW-0560">Oxidoreductase</keyword>
<dbReference type="Pfam" id="PF22725">
    <property type="entry name" value="GFO_IDH_MocA_C3"/>
    <property type="match status" value="1"/>
</dbReference>
<dbReference type="Proteomes" id="UP001165283">
    <property type="component" value="Unassembled WGS sequence"/>
</dbReference>
<evidence type="ECO:0000313" key="5">
    <source>
        <dbReference type="EMBL" id="MCO1653717.1"/>
    </source>
</evidence>
<name>A0ABT0ZSP2_9PSEU</name>
<dbReference type="Pfam" id="PF01408">
    <property type="entry name" value="GFO_IDH_MocA"/>
    <property type="match status" value="1"/>
</dbReference>
<dbReference type="EMBL" id="JAGSOV010000006">
    <property type="protein sequence ID" value="MCO1653717.1"/>
    <property type="molecule type" value="Genomic_DNA"/>
</dbReference>
<dbReference type="InterPro" id="IPR000683">
    <property type="entry name" value="Gfo/Idh/MocA-like_OxRdtase_N"/>
</dbReference>
<keyword evidence="6" id="KW-1185">Reference proteome</keyword>
<protein>
    <submittedName>
        <fullName evidence="5">Gfo/Idh/MocA family oxidoreductase</fullName>
    </submittedName>
</protein>
<feature type="domain" description="GFO/IDH/MocA-like oxidoreductase" evidence="4">
    <location>
        <begin position="141"/>
        <end position="270"/>
    </location>
</feature>
<comment type="caution">
    <text evidence="5">The sequence shown here is derived from an EMBL/GenBank/DDBJ whole genome shotgun (WGS) entry which is preliminary data.</text>
</comment>
<dbReference type="SUPFAM" id="SSF51735">
    <property type="entry name" value="NAD(P)-binding Rossmann-fold domains"/>
    <property type="match status" value="1"/>
</dbReference>
<feature type="compositionally biased region" description="Basic and acidic residues" evidence="2">
    <location>
        <begin position="342"/>
        <end position="352"/>
    </location>
</feature>
<accession>A0ABT0ZSP2</accession>
<dbReference type="InterPro" id="IPR036291">
    <property type="entry name" value="NAD(P)-bd_dom_sf"/>
</dbReference>
<feature type="region of interest" description="Disordered" evidence="2">
    <location>
        <begin position="332"/>
        <end position="352"/>
    </location>
</feature>
<evidence type="ECO:0000259" key="4">
    <source>
        <dbReference type="Pfam" id="PF22725"/>
    </source>
</evidence>
<gene>
    <name evidence="5" type="ORF">KDL28_01475</name>
</gene>
<evidence type="ECO:0000259" key="3">
    <source>
        <dbReference type="Pfam" id="PF01408"/>
    </source>
</evidence>
<dbReference type="RefSeq" id="WP_252435306.1">
    <property type="nucleotide sequence ID" value="NZ_JAGSOV010000006.1"/>
</dbReference>